<evidence type="ECO:0000313" key="2">
    <source>
        <dbReference type="EMBL" id="SVE55241.1"/>
    </source>
</evidence>
<dbReference type="Pfam" id="PF07587">
    <property type="entry name" value="PSD1"/>
    <property type="match status" value="1"/>
</dbReference>
<dbReference type="EMBL" id="UINC01225255">
    <property type="protein sequence ID" value="SVE55241.1"/>
    <property type="molecule type" value="Genomic_DNA"/>
</dbReference>
<protein>
    <recommendedName>
        <fullName evidence="1">DUF1553 domain-containing protein</fullName>
    </recommendedName>
</protein>
<dbReference type="InterPro" id="IPR022655">
    <property type="entry name" value="DUF1553"/>
</dbReference>
<dbReference type="PANTHER" id="PTHR35889">
    <property type="entry name" value="CYCLOINULO-OLIGOSACCHARIDE FRUCTANOTRANSFERASE-RELATED"/>
    <property type="match status" value="1"/>
</dbReference>
<feature type="non-terminal residue" evidence="2">
    <location>
        <position position="231"/>
    </location>
</feature>
<gene>
    <name evidence="2" type="ORF">METZ01_LOCUS508095</name>
</gene>
<proteinExistence type="predicted"/>
<organism evidence="2">
    <name type="scientific">marine metagenome</name>
    <dbReference type="NCBI Taxonomy" id="408172"/>
    <lineage>
        <taxon>unclassified sequences</taxon>
        <taxon>metagenomes</taxon>
        <taxon>ecological metagenomes</taxon>
    </lineage>
</organism>
<dbReference type="AlphaFoldDB" id="A0A383EET2"/>
<dbReference type="PANTHER" id="PTHR35889:SF3">
    <property type="entry name" value="F-BOX DOMAIN-CONTAINING PROTEIN"/>
    <property type="match status" value="1"/>
</dbReference>
<evidence type="ECO:0000259" key="1">
    <source>
        <dbReference type="Pfam" id="PF07587"/>
    </source>
</evidence>
<sequence length="231" mass="25349">ETKVASLEAMFAAEKARGDEAAFQKAAQLAAKRAAEASKAAGEYELKAFAADGKKVNAARAKIANAEKKIAAAKQGKGTFTPLRAAKKALETPAHKEAQYPTVYPAASTGRRSALAKWIATKKNPLTARVAVNHVWLRHFGEPLVESVDDFGLRAKRPVQAELLDTLAADFMESGWSFRHLHRLITTSRAYRLSSSTAKADPKTLAADPNNHYYWRMNTRRMEAQVVRDSL</sequence>
<accession>A0A383EET2</accession>
<name>A0A383EET2_9ZZZZ</name>
<reference evidence="2" key="1">
    <citation type="submission" date="2018-05" db="EMBL/GenBank/DDBJ databases">
        <authorList>
            <person name="Lanie J.A."/>
            <person name="Ng W.-L."/>
            <person name="Kazmierczak K.M."/>
            <person name="Andrzejewski T.M."/>
            <person name="Davidsen T.M."/>
            <person name="Wayne K.J."/>
            <person name="Tettelin H."/>
            <person name="Glass J.I."/>
            <person name="Rusch D."/>
            <person name="Podicherti R."/>
            <person name="Tsui H.-C.T."/>
            <person name="Winkler M.E."/>
        </authorList>
    </citation>
    <scope>NUCLEOTIDE SEQUENCE</scope>
</reference>
<feature type="domain" description="DUF1553" evidence="1">
    <location>
        <begin position="111"/>
        <end position="231"/>
    </location>
</feature>
<feature type="non-terminal residue" evidence="2">
    <location>
        <position position="1"/>
    </location>
</feature>